<organism evidence="2 3">
    <name type="scientific">Parathielavia hyrcaniae</name>
    <dbReference type="NCBI Taxonomy" id="113614"/>
    <lineage>
        <taxon>Eukaryota</taxon>
        <taxon>Fungi</taxon>
        <taxon>Dikarya</taxon>
        <taxon>Ascomycota</taxon>
        <taxon>Pezizomycotina</taxon>
        <taxon>Sordariomycetes</taxon>
        <taxon>Sordariomycetidae</taxon>
        <taxon>Sordariales</taxon>
        <taxon>Chaetomiaceae</taxon>
        <taxon>Parathielavia</taxon>
    </lineage>
</organism>
<keyword evidence="3" id="KW-1185">Reference proteome</keyword>
<sequence length="78" mass="8418">MLLAENTAFPLSTAAISSAHGWVPIQQNPAALATYEVAVSVLTGSCCTFPVRYYRRSSHSNSHSFCSRCNPSENGRTP</sequence>
<accession>A0AAN6PT30</accession>
<dbReference type="Proteomes" id="UP001305647">
    <property type="component" value="Unassembled WGS sequence"/>
</dbReference>
<dbReference type="AlphaFoldDB" id="A0AAN6PT30"/>
<reference evidence="2" key="1">
    <citation type="journal article" date="2023" name="Mol. Phylogenet. Evol.">
        <title>Genome-scale phylogeny and comparative genomics of the fungal order Sordariales.</title>
        <authorList>
            <person name="Hensen N."/>
            <person name="Bonometti L."/>
            <person name="Westerberg I."/>
            <person name="Brannstrom I.O."/>
            <person name="Guillou S."/>
            <person name="Cros-Aarteil S."/>
            <person name="Calhoun S."/>
            <person name="Haridas S."/>
            <person name="Kuo A."/>
            <person name="Mondo S."/>
            <person name="Pangilinan J."/>
            <person name="Riley R."/>
            <person name="LaButti K."/>
            <person name="Andreopoulos B."/>
            <person name="Lipzen A."/>
            <person name="Chen C."/>
            <person name="Yan M."/>
            <person name="Daum C."/>
            <person name="Ng V."/>
            <person name="Clum A."/>
            <person name="Steindorff A."/>
            <person name="Ohm R.A."/>
            <person name="Martin F."/>
            <person name="Silar P."/>
            <person name="Natvig D.O."/>
            <person name="Lalanne C."/>
            <person name="Gautier V."/>
            <person name="Ament-Velasquez S.L."/>
            <person name="Kruys A."/>
            <person name="Hutchinson M.I."/>
            <person name="Powell A.J."/>
            <person name="Barry K."/>
            <person name="Miller A.N."/>
            <person name="Grigoriev I.V."/>
            <person name="Debuchy R."/>
            <person name="Gladieux P."/>
            <person name="Hiltunen Thoren M."/>
            <person name="Johannesson H."/>
        </authorList>
    </citation>
    <scope>NUCLEOTIDE SEQUENCE</scope>
    <source>
        <strain evidence="2">CBS 757.83</strain>
    </source>
</reference>
<proteinExistence type="predicted"/>
<dbReference type="EMBL" id="MU863675">
    <property type="protein sequence ID" value="KAK4097449.1"/>
    <property type="molecule type" value="Genomic_DNA"/>
</dbReference>
<evidence type="ECO:0000313" key="3">
    <source>
        <dbReference type="Proteomes" id="UP001305647"/>
    </source>
</evidence>
<evidence type="ECO:0000256" key="1">
    <source>
        <dbReference type="SAM" id="MobiDB-lite"/>
    </source>
</evidence>
<feature type="compositionally biased region" description="Low complexity" evidence="1">
    <location>
        <begin position="59"/>
        <end position="70"/>
    </location>
</feature>
<name>A0AAN6PT30_9PEZI</name>
<reference evidence="2" key="2">
    <citation type="submission" date="2023-05" db="EMBL/GenBank/DDBJ databases">
        <authorList>
            <consortium name="Lawrence Berkeley National Laboratory"/>
            <person name="Steindorff A."/>
            <person name="Hensen N."/>
            <person name="Bonometti L."/>
            <person name="Westerberg I."/>
            <person name="Brannstrom I.O."/>
            <person name="Guillou S."/>
            <person name="Cros-Aarteil S."/>
            <person name="Calhoun S."/>
            <person name="Haridas S."/>
            <person name="Kuo A."/>
            <person name="Mondo S."/>
            <person name="Pangilinan J."/>
            <person name="Riley R."/>
            <person name="Labutti K."/>
            <person name="Andreopoulos B."/>
            <person name="Lipzen A."/>
            <person name="Chen C."/>
            <person name="Yanf M."/>
            <person name="Daum C."/>
            <person name="Ng V."/>
            <person name="Clum A."/>
            <person name="Ohm R."/>
            <person name="Martin F."/>
            <person name="Silar P."/>
            <person name="Natvig D."/>
            <person name="Lalanne C."/>
            <person name="Gautier V."/>
            <person name="Ament-Velasquez S.L."/>
            <person name="Kruys A."/>
            <person name="Hutchinson M.I."/>
            <person name="Powell A.J."/>
            <person name="Barry K."/>
            <person name="Miller A.N."/>
            <person name="Grigoriev I.V."/>
            <person name="Debuchy R."/>
            <person name="Gladieux P."/>
            <person name="Thoren M.H."/>
            <person name="Johannesson H."/>
        </authorList>
    </citation>
    <scope>NUCLEOTIDE SEQUENCE</scope>
    <source>
        <strain evidence="2">CBS 757.83</strain>
    </source>
</reference>
<protein>
    <submittedName>
        <fullName evidence="2">Uncharacterized protein</fullName>
    </submittedName>
</protein>
<comment type="caution">
    <text evidence="2">The sequence shown here is derived from an EMBL/GenBank/DDBJ whole genome shotgun (WGS) entry which is preliminary data.</text>
</comment>
<gene>
    <name evidence="2" type="ORF">N658DRAFT_500424</name>
</gene>
<evidence type="ECO:0000313" key="2">
    <source>
        <dbReference type="EMBL" id="KAK4097449.1"/>
    </source>
</evidence>
<feature type="region of interest" description="Disordered" evidence="1">
    <location>
        <begin position="57"/>
        <end position="78"/>
    </location>
</feature>